<evidence type="ECO:0000256" key="1">
    <source>
        <dbReference type="SAM" id="Phobius"/>
    </source>
</evidence>
<dbReference type="Gene3D" id="3.30.70.1230">
    <property type="entry name" value="Nucleotide cyclase"/>
    <property type="match status" value="1"/>
</dbReference>
<dbReference type="InterPro" id="IPR050697">
    <property type="entry name" value="Adenylyl/Guanylyl_Cyclase_3/4"/>
</dbReference>
<dbReference type="GO" id="GO:0009190">
    <property type="term" value="P:cyclic nucleotide biosynthetic process"/>
    <property type="evidence" value="ECO:0007669"/>
    <property type="project" value="InterPro"/>
</dbReference>
<dbReference type="Gene3D" id="3.40.190.10">
    <property type="entry name" value="Periplasmic binding protein-like II"/>
    <property type="match status" value="2"/>
</dbReference>
<name>A0A0S4J3Q2_BODSA</name>
<keyword evidence="1" id="KW-0812">Transmembrane</keyword>
<gene>
    <name evidence="3" type="ORF">BSAL_84110</name>
</gene>
<dbReference type="InterPro" id="IPR001054">
    <property type="entry name" value="A/G_cyclase"/>
</dbReference>
<dbReference type="PROSITE" id="PS50125">
    <property type="entry name" value="GUANYLATE_CYCLASE_2"/>
    <property type="match status" value="1"/>
</dbReference>
<dbReference type="PANTHER" id="PTHR43081:SF1">
    <property type="entry name" value="ADENYLATE CYCLASE, TERMINAL-DIFFERENTIATION SPECIFIC"/>
    <property type="match status" value="1"/>
</dbReference>
<sequence>MWDDERIAATNPLLTLPRAAIQVVVRSDSSGSTSVLTNGLAALEAACSVPNPIFRESTTWVFGSHVTLVTSAAQSSFVRTTPYALSYIVYPTAIQDGHQIASVFDTDSQVTTTALVSSSKLASFAVVNTTTLEVTFSTSATFYPFVGVSYALLDANRPRNCSEFAYIANFLLWTIKNPIPLALADDLNYISVPSSLSDLVTTVLQDRLSCAGNLLFPKQVEENHIAAIVAGVVVPTVLLLVAMFVWLTFFAGKRNNSSAPKDANKPVAMAFTDIQASTTLWASVPTVMARALDLHNSILRECLARNSGYEVKTIGDAFMIAFSSVEDAVRFALDAQKELYDANWETEDIDAVYEDMADDKGLTTIPELWNGLRVRIGVHCGLLDIHLDPVTLGYDYHGTVVNTTARVEDAGHGGQVVVTQDVMDALPNDFLSLHRVDVKGIGATELRGLPQPVVLTQLLPEAFAARSFPPLRVEKESALLEDDDNDVTDTGTEQSNQTAHINTMLLKVFPVAATVDVLFSAMTSGDALPIVRKISQSWGLHVSKKATDVNVFYRRLAVRCSEVLSVRSDRMRRGSRLTATDTNSVMSAASKKVDKLFTKVSAKYEFVEEISEESDHGLHRPQKK</sequence>
<evidence type="ECO:0000313" key="3">
    <source>
        <dbReference type="EMBL" id="CUG73032.1"/>
    </source>
</evidence>
<dbReference type="GO" id="GO:0035556">
    <property type="term" value="P:intracellular signal transduction"/>
    <property type="evidence" value="ECO:0007669"/>
    <property type="project" value="InterPro"/>
</dbReference>
<dbReference type="SMART" id="SM00044">
    <property type="entry name" value="CYCc"/>
    <property type="match status" value="1"/>
</dbReference>
<dbReference type="SUPFAM" id="SSF55073">
    <property type="entry name" value="Nucleotide cyclase"/>
    <property type="match status" value="1"/>
</dbReference>
<organism evidence="3 4">
    <name type="scientific">Bodo saltans</name>
    <name type="common">Flagellated protozoan</name>
    <dbReference type="NCBI Taxonomy" id="75058"/>
    <lineage>
        <taxon>Eukaryota</taxon>
        <taxon>Discoba</taxon>
        <taxon>Euglenozoa</taxon>
        <taxon>Kinetoplastea</taxon>
        <taxon>Metakinetoplastina</taxon>
        <taxon>Eubodonida</taxon>
        <taxon>Bodonidae</taxon>
        <taxon>Bodo</taxon>
    </lineage>
</organism>
<dbReference type="VEuPathDB" id="TriTrypDB:BSAL_84110"/>
<dbReference type="OrthoDB" id="542522at2759"/>
<dbReference type="Proteomes" id="UP000051952">
    <property type="component" value="Unassembled WGS sequence"/>
</dbReference>
<dbReference type="PANTHER" id="PTHR43081">
    <property type="entry name" value="ADENYLATE CYCLASE, TERMINAL-DIFFERENTIATION SPECIFIC-RELATED"/>
    <property type="match status" value="1"/>
</dbReference>
<dbReference type="CDD" id="cd07302">
    <property type="entry name" value="CHD"/>
    <property type="match status" value="1"/>
</dbReference>
<keyword evidence="1" id="KW-1133">Transmembrane helix</keyword>
<dbReference type="Pfam" id="PF00211">
    <property type="entry name" value="Guanylate_cyc"/>
    <property type="match status" value="1"/>
</dbReference>
<protein>
    <submittedName>
        <fullName evidence="3">Adenylate cyclase, putative</fullName>
    </submittedName>
</protein>
<keyword evidence="4" id="KW-1185">Reference proteome</keyword>
<dbReference type="SUPFAM" id="SSF53850">
    <property type="entry name" value="Periplasmic binding protein-like II"/>
    <property type="match status" value="1"/>
</dbReference>
<dbReference type="EMBL" id="CYKH01000960">
    <property type="protein sequence ID" value="CUG73032.1"/>
    <property type="molecule type" value="Genomic_DNA"/>
</dbReference>
<evidence type="ECO:0000313" key="4">
    <source>
        <dbReference type="Proteomes" id="UP000051952"/>
    </source>
</evidence>
<dbReference type="AlphaFoldDB" id="A0A0S4J3Q2"/>
<feature type="domain" description="Guanylate cyclase" evidence="2">
    <location>
        <begin position="268"/>
        <end position="408"/>
    </location>
</feature>
<accession>A0A0S4J3Q2</accession>
<evidence type="ECO:0000259" key="2">
    <source>
        <dbReference type="PROSITE" id="PS50125"/>
    </source>
</evidence>
<feature type="transmembrane region" description="Helical" evidence="1">
    <location>
        <begin position="225"/>
        <end position="251"/>
    </location>
</feature>
<reference evidence="4" key="1">
    <citation type="submission" date="2015-09" db="EMBL/GenBank/DDBJ databases">
        <authorList>
            <consortium name="Pathogen Informatics"/>
        </authorList>
    </citation>
    <scope>NUCLEOTIDE SEQUENCE [LARGE SCALE GENOMIC DNA]</scope>
    <source>
        <strain evidence="4">Lake Konstanz</strain>
    </source>
</reference>
<keyword evidence="1" id="KW-0472">Membrane</keyword>
<dbReference type="InterPro" id="IPR029787">
    <property type="entry name" value="Nucleotide_cyclase"/>
</dbReference>
<proteinExistence type="predicted"/>